<evidence type="ECO:0008006" key="5">
    <source>
        <dbReference type="Google" id="ProtNLM"/>
    </source>
</evidence>
<evidence type="ECO:0000256" key="2">
    <source>
        <dbReference type="SAM" id="MobiDB-lite"/>
    </source>
</evidence>
<dbReference type="eggNOG" id="ENOG5032UPI">
    <property type="taxonomic scope" value="Bacteria"/>
</dbReference>
<dbReference type="PROSITE" id="PS50005">
    <property type="entry name" value="TPR"/>
    <property type="match status" value="1"/>
</dbReference>
<dbReference type="STRING" id="700015.Corgl_0114"/>
<name>F2N9Y6_CORGP</name>
<dbReference type="RefSeq" id="WP_013707984.1">
    <property type="nucleotide sequence ID" value="NC_015389.1"/>
</dbReference>
<organism evidence="3 4">
    <name type="scientific">Coriobacterium glomerans (strain ATCC 49209 / DSM 20642 / JCM 10262 / PW2)</name>
    <dbReference type="NCBI Taxonomy" id="700015"/>
    <lineage>
        <taxon>Bacteria</taxon>
        <taxon>Bacillati</taxon>
        <taxon>Actinomycetota</taxon>
        <taxon>Coriobacteriia</taxon>
        <taxon>Coriobacteriales</taxon>
        <taxon>Coriobacteriaceae</taxon>
        <taxon>Coriobacterium</taxon>
    </lineage>
</organism>
<dbReference type="InterPro" id="IPR019734">
    <property type="entry name" value="TPR_rpt"/>
</dbReference>
<dbReference type="OrthoDB" id="580767at2"/>
<gene>
    <name evidence="3" type="ordered locus">Corgl_0114</name>
</gene>
<dbReference type="AlphaFoldDB" id="F2N9Y6"/>
<proteinExistence type="predicted"/>
<keyword evidence="1" id="KW-0802">TPR repeat</keyword>
<evidence type="ECO:0000256" key="1">
    <source>
        <dbReference type="PROSITE-ProRule" id="PRU00339"/>
    </source>
</evidence>
<dbReference type="Gene3D" id="1.25.40.10">
    <property type="entry name" value="Tetratricopeptide repeat domain"/>
    <property type="match status" value="1"/>
</dbReference>
<dbReference type="EMBL" id="CP002628">
    <property type="protein sequence ID" value="AEB06241.1"/>
    <property type="molecule type" value="Genomic_DNA"/>
</dbReference>
<keyword evidence="4" id="KW-1185">Reference proteome</keyword>
<dbReference type="InterPro" id="IPR011990">
    <property type="entry name" value="TPR-like_helical_dom_sf"/>
</dbReference>
<dbReference type="KEGG" id="cgo:Corgl_0114"/>
<dbReference type="Proteomes" id="UP000006851">
    <property type="component" value="Chromosome"/>
</dbReference>
<reference evidence="4" key="1">
    <citation type="journal article" date="2013" name="Stand. Genomic Sci.">
        <title>Complete genome sequence of Coriobacterium glomerans type strain (PW2(T)) from the midgut of Pyrrhocoris apterus L. (red soldier bug).</title>
        <authorList>
            <person name="Stackebrandt E."/>
            <person name="Zeytun A."/>
            <person name="Lapidus A."/>
            <person name="Nolan M."/>
            <person name="Lucas S."/>
            <person name="Hammon N."/>
            <person name="Deshpande S."/>
            <person name="Cheng J.F."/>
            <person name="Tapia R."/>
            <person name="Goodwin L.A."/>
            <person name="Pitluck S."/>
            <person name="Liolios K."/>
            <person name="Pagani I."/>
            <person name="Ivanova N."/>
            <person name="Mavromatis K."/>
            <person name="Mikhailova N."/>
            <person name="Huntemann M."/>
            <person name="Pati A."/>
            <person name="Chen A."/>
            <person name="Palaniappan K."/>
            <person name="Chang Y.J."/>
            <person name="Land M."/>
            <person name="Hauser L."/>
            <person name="Rohde M."/>
            <person name="Pukall R."/>
            <person name="Goker M."/>
            <person name="Detter J.C."/>
            <person name="Woyke T."/>
            <person name="Bristow J."/>
            <person name="Eisen J.A."/>
            <person name="Markowitz V."/>
            <person name="Hugenholtz P."/>
            <person name="Kyrpides N.C."/>
            <person name="Klenk H.P."/>
        </authorList>
    </citation>
    <scope>NUCLEOTIDE SEQUENCE</scope>
    <source>
        <strain evidence="4">ATCC 49209 / DSM 20642 / JCM 10262 / PW2</strain>
    </source>
</reference>
<evidence type="ECO:0000313" key="3">
    <source>
        <dbReference type="EMBL" id="AEB06241.1"/>
    </source>
</evidence>
<sequence length="133" mass="14641">MGLFSLKRRRNEETKPVERGRGDDSGEVGAASELSAKVLESATSLGDDPSISQLNEVADLYMQIGDTDRAIELFERSMAKEKQLGKVSTSLVKLYNVKRAAAARAGDDEAIAYWMKRSQAMLQLSKDMLRGNV</sequence>
<protein>
    <recommendedName>
        <fullName evidence="5">Tetratricopeptide TPR_1 repeat-containing protein</fullName>
    </recommendedName>
</protein>
<evidence type="ECO:0000313" key="4">
    <source>
        <dbReference type="Proteomes" id="UP000006851"/>
    </source>
</evidence>
<feature type="compositionally biased region" description="Basic and acidic residues" evidence="2">
    <location>
        <begin position="10"/>
        <end position="24"/>
    </location>
</feature>
<feature type="region of interest" description="Disordered" evidence="2">
    <location>
        <begin position="1"/>
        <end position="30"/>
    </location>
</feature>
<accession>F2N9Y6</accession>
<feature type="repeat" description="TPR" evidence="1">
    <location>
        <begin position="51"/>
        <end position="84"/>
    </location>
</feature>
<dbReference type="HOGENOM" id="CLU_151826_0_0_11"/>
<dbReference type="SUPFAM" id="SSF48452">
    <property type="entry name" value="TPR-like"/>
    <property type="match status" value="1"/>
</dbReference>